<dbReference type="GO" id="GO:0006065">
    <property type="term" value="P:UDP-glucuronate biosynthetic process"/>
    <property type="evidence" value="ECO:0007669"/>
    <property type="project" value="UniProtKB-UniPathway"/>
</dbReference>
<feature type="binding site" evidence="11">
    <location>
        <position position="388"/>
    </location>
    <ligand>
        <name>substrate</name>
    </ligand>
</feature>
<evidence type="ECO:0000256" key="6">
    <source>
        <dbReference type="ARBA" id="ARBA00023002"/>
    </source>
</evidence>
<dbReference type="SUPFAM" id="SSF52413">
    <property type="entry name" value="UDP-glucose/GDP-mannose dehydrogenase C-terminal domain"/>
    <property type="match status" value="1"/>
</dbReference>
<dbReference type="SUPFAM" id="SSF48179">
    <property type="entry name" value="6-phosphogluconate dehydrogenase C-terminal domain-like"/>
    <property type="match status" value="1"/>
</dbReference>
<dbReference type="FunFam" id="3.40.50.720:FF:000400">
    <property type="entry name" value="UDP-glucose 6-dehydrogenase"/>
    <property type="match status" value="1"/>
</dbReference>
<feature type="active site" description="Nucleophile" evidence="10">
    <location>
        <position position="253"/>
    </location>
</feature>
<evidence type="ECO:0000256" key="4">
    <source>
        <dbReference type="ARBA" id="ARBA00012954"/>
    </source>
</evidence>
<evidence type="ECO:0000256" key="1">
    <source>
        <dbReference type="ARBA" id="ARBA00004701"/>
    </source>
</evidence>
<dbReference type="Pfam" id="PF00984">
    <property type="entry name" value="UDPG_MGDP_dh"/>
    <property type="match status" value="1"/>
</dbReference>
<dbReference type="InterPro" id="IPR036220">
    <property type="entry name" value="UDP-Glc/GDP-Man_DH_C_sf"/>
</dbReference>
<feature type="domain" description="UDP-glucose/GDP-mannose dehydrogenase C-terminal" evidence="13">
    <location>
        <begin position="300"/>
        <end position="387"/>
    </location>
</feature>
<comment type="pathway">
    <text evidence="2">Bacterial outer membrane biogenesis; lipopolysaccharide biosynthesis.</text>
</comment>
<evidence type="ECO:0000256" key="10">
    <source>
        <dbReference type="PIRSR" id="PIRSR500134-1"/>
    </source>
</evidence>
<keyword evidence="6 9" id="KW-0560">Oxidoreductase</keyword>
<evidence type="ECO:0000256" key="11">
    <source>
        <dbReference type="PIRSR" id="PIRSR500134-2"/>
    </source>
</evidence>
<dbReference type="InterPro" id="IPR028357">
    <property type="entry name" value="UDPglc_DH_bac"/>
</dbReference>
<dbReference type="FunFam" id="3.40.50.720:FF:000297">
    <property type="entry name" value="UDP-glucose 6-dehydrogenase"/>
    <property type="match status" value="1"/>
</dbReference>
<dbReference type="Gene3D" id="1.10.1040.10">
    <property type="entry name" value="N-(1-d-carboxylethyl)-l-norvaline Dehydrogenase, domain 2"/>
    <property type="match status" value="1"/>
</dbReference>
<feature type="binding site" evidence="12">
    <location>
        <position position="34"/>
    </location>
    <ligand>
        <name>NAD(+)</name>
        <dbReference type="ChEBI" id="CHEBI:57540"/>
    </ligand>
</feature>
<dbReference type="InterPro" id="IPR036291">
    <property type="entry name" value="NAD(P)-bd_dom_sf"/>
</dbReference>
<dbReference type="SMART" id="SM00984">
    <property type="entry name" value="UDPG_MGDP_dh_C"/>
    <property type="match status" value="1"/>
</dbReference>
<dbReference type="InterPro" id="IPR001732">
    <property type="entry name" value="UDP-Glc/GDP-Man_DH_N"/>
</dbReference>
<dbReference type="GO" id="GO:0003979">
    <property type="term" value="F:UDP-glucose 6-dehydrogenase activity"/>
    <property type="evidence" value="ECO:0007669"/>
    <property type="project" value="UniProtKB-EC"/>
</dbReference>
<feature type="binding site" evidence="11">
    <location>
        <begin position="142"/>
        <end position="145"/>
    </location>
    <ligand>
        <name>substrate</name>
    </ligand>
</feature>
<name>A0A615V418_SALER</name>
<feature type="binding site" evidence="12">
    <location>
        <position position="29"/>
    </location>
    <ligand>
        <name>NAD(+)</name>
        <dbReference type="ChEBI" id="CHEBI:57540"/>
    </ligand>
</feature>
<accession>A0A615V418</accession>
<organism evidence="14">
    <name type="scientific">Salmonella enterica</name>
    <name type="common">Salmonella choleraesuis</name>
    <dbReference type="NCBI Taxonomy" id="28901"/>
    <lineage>
        <taxon>Bacteria</taxon>
        <taxon>Pseudomonadati</taxon>
        <taxon>Pseudomonadota</taxon>
        <taxon>Gammaproteobacteria</taxon>
        <taxon>Enterobacterales</taxon>
        <taxon>Enterobacteriaceae</taxon>
        <taxon>Salmonella</taxon>
    </lineage>
</organism>
<dbReference type="UniPathway" id="UPA00038">
    <property type="reaction ID" value="UER00491"/>
</dbReference>
<dbReference type="EC" id="1.1.1.22" evidence="4 9"/>
<feature type="binding site" evidence="11">
    <location>
        <position position="307"/>
    </location>
    <ligand>
        <name>substrate</name>
    </ligand>
</feature>
<feature type="binding site" evidence="12">
    <location>
        <position position="145"/>
    </location>
    <ligand>
        <name>NAD(+)</name>
        <dbReference type="ChEBI" id="CHEBI:57540"/>
    </ligand>
</feature>
<dbReference type="PANTHER" id="PTHR43750">
    <property type="entry name" value="UDP-GLUCOSE 6-DEHYDROGENASE TUAD"/>
    <property type="match status" value="1"/>
</dbReference>
<dbReference type="AlphaFoldDB" id="A0A615V418"/>
<dbReference type="InterPro" id="IPR013328">
    <property type="entry name" value="6PGD_dom2"/>
</dbReference>
<gene>
    <name evidence="14" type="ORF">F3499_08675</name>
</gene>
<reference evidence="14" key="1">
    <citation type="submission" date="2019-09" db="EMBL/GenBank/DDBJ databases">
        <authorList>
            <consortium name="PulseNet: The National Subtyping Network for Foodborne Disease Surveillance"/>
            <person name="Tarr C.L."/>
            <person name="Trees E."/>
            <person name="Katz L.S."/>
            <person name="Carleton-Romer H.A."/>
            <person name="Stroika S."/>
            <person name="Kucerova Z."/>
            <person name="Roache K.F."/>
            <person name="Sabol A.L."/>
            <person name="Besser J."/>
            <person name="Gerner-Smidt P."/>
        </authorList>
    </citation>
    <scope>NUCLEOTIDE SEQUENCE</scope>
    <source>
        <strain evidence="14">PNUSAS100378</strain>
    </source>
</reference>
<feature type="binding site" evidence="11">
    <location>
        <begin position="242"/>
        <end position="246"/>
    </location>
    <ligand>
        <name>substrate</name>
    </ligand>
</feature>
<sequence length="388" mass="43630">MKITISGTGYVGLSNGLLIAQHHDVVALDIVPSRVELLNDRISPIVDKEIQQFLKEDNIRFRATLDKFDAYQNADYVIIATPTDYDPKTNYFNTSSVESVIQDVISINPAAVMIIKSTVPVGFTAAMRQKFATENIIFSPEFLREGKALYDNLYPSRIVIGEQSERAREFAALLQEGAIKQEIPTLFTDSTEAEAIKLFANTYLAMRVAYFNELDSYAETLGLNTRQIIEGVCLDPRIGNHYNNPSFGYGGYCLPKDTKQLLANYQSVPNNIISAIVEANRTRKDFIADAILARKPKVVGIYRLIMKSGSDNFRASSIQGIMKRIKAKGVEVIIYEPIMEEDTFFNSRLERDLHCFKQQADVIISNRMAAELLDVAEKVYTRDLFGSD</sequence>
<comment type="caution">
    <text evidence="14">The sequence shown here is derived from an EMBL/GenBank/DDBJ whole genome shotgun (WGS) entry which is preliminary data.</text>
</comment>
<dbReference type="EMBL" id="AAKXTA010000003">
    <property type="protein sequence ID" value="ECW8289977.1"/>
    <property type="molecule type" value="Genomic_DNA"/>
</dbReference>
<dbReference type="InterPro" id="IPR014027">
    <property type="entry name" value="UDP-Glc/GDP-Man_DH_C"/>
</dbReference>
<dbReference type="InterPro" id="IPR008927">
    <property type="entry name" value="6-PGluconate_DH-like_C_sf"/>
</dbReference>
<dbReference type="GO" id="GO:0000271">
    <property type="term" value="P:polysaccharide biosynthetic process"/>
    <property type="evidence" value="ECO:0007669"/>
    <property type="project" value="InterPro"/>
</dbReference>
<evidence type="ECO:0000256" key="8">
    <source>
        <dbReference type="ARBA" id="ARBA00047473"/>
    </source>
</evidence>
<feature type="binding site" evidence="11">
    <location>
        <position position="250"/>
    </location>
    <ligand>
        <name>substrate</name>
    </ligand>
</feature>
<proteinExistence type="inferred from homology"/>
<dbReference type="SUPFAM" id="SSF51735">
    <property type="entry name" value="NAD(P)-binding Rossmann-fold domains"/>
    <property type="match status" value="1"/>
</dbReference>
<protein>
    <recommendedName>
        <fullName evidence="5 9">UDP-glucose 6-dehydrogenase</fullName>
        <ecNumber evidence="4 9">1.1.1.22</ecNumber>
    </recommendedName>
</protein>
<dbReference type="PANTHER" id="PTHR43750:SF2">
    <property type="entry name" value="UDP-GLUCOSE 6-DEHYDROGENASE"/>
    <property type="match status" value="1"/>
</dbReference>
<feature type="binding site" evidence="11">
    <location>
        <position position="306"/>
    </location>
    <ligand>
        <name>substrate</name>
    </ligand>
</feature>
<feature type="binding site" evidence="12">
    <location>
        <position position="118"/>
    </location>
    <ligand>
        <name>NAD(+)</name>
        <dbReference type="ChEBI" id="CHEBI:57540"/>
    </ligand>
</feature>
<feature type="binding site" evidence="12">
    <location>
        <position position="314"/>
    </location>
    <ligand>
        <name>NAD(+)</name>
        <dbReference type="ChEBI" id="CHEBI:57540"/>
    </ligand>
</feature>
<evidence type="ECO:0000256" key="12">
    <source>
        <dbReference type="PIRSR" id="PIRSR500134-3"/>
    </source>
</evidence>
<evidence type="ECO:0000256" key="3">
    <source>
        <dbReference type="ARBA" id="ARBA00006601"/>
    </source>
</evidence>
<feature type="binding site" evidence="12">
    <location>
        <position position="256"/>
    </location>
    <ligand>
        <name>NAD(+)</name>
        <dbReference type="ChEBI" id="CHEBI:57540"/>
    </ligand>
</feature>
<dbReference type="Gene3D" id="3.40.50.720">
    <property type="entry name" value="NAD(P)-binding Rossmann-like Domain"/>
    <property type="match status" value="2"/>
</dbReference>
<feature type="binding site" evidence="12">
    <location>
        <position position="83"/>
    </location>
    <ligand>
        <name>NAD(+)</name>
        <dbReference type="ChEBI" id="CHEBI:57540"/>
    </ligand>
</feature>
<evidence type="ECO:0000256" key="7">
    <source>
        <dbReference type="ARBA" id="ARBA00023027"/>
    </source>
</evidence>
<evidence type="ECO:0000256" key="9">
    <source>
        <dbReference type="PIRNR" id="PIRNR000124"/>
    </source>
</evidence>
<feature type="binding site" evidence="11">
    <location>
        <position position="197"/>
    </location>
    <ligand>
        <name>substrate</name>
    </ligand>
</feature>
<dbReference type="Pfam" id="PF03721">
    <property type="entry name" value="UDPG_MGDP_dh_N"/>
    <property type="match status" value="1"/>
</dbReference>
<comment type="catalytic activity">
    <reaction evidence="8 9">
        <text>UDP-alpha-D-glucose + 2 NAD(+) + H2O = UDP-alpha-D-glucuronate + 2 NADH + 3 H(+)</text>
        <dbReference type="Rhea" id="RHEA:23596"/>
        <dbReference type="ChEBI" id="CHEBI:15377"/>
        <dbReference type="ChEBI" id="CHEBI:15378"/>
        <dbReference type="ChEBI" id="CHEBI:57540"/>
        <dbReference type="ChEBI" id="CHEBI:57945"/>
        <dbReference type="ChEBI" id="CHEBI:58052"/>
        <dbReference type="ChEBI" id="CHEBI:58885"/>
        <dbReference type="EC" id="1.1.1.22"/>
    </reaction>
</comment>
<dbReference type="InterPro" id="IPR014026">
    <property type="entry name" value="UDP-Glc/GDP-Man_DH_dimer"/>
</dbReference>
<evidence type="ECO:0000259" key="13">
    <source>
        <dbReference type="SMART" id="SM00984"/>
    </source>
</evidence>
<dbReference type="NCBIfam" id="TIGR03026">
    <property type="entry name" value="NDP-sugDHase"/>
    <property type="match status" value="1"/>
</dbReference>
<evidence type="ECO:0000313" key="14">
    <source>
        <dbReference type="EMBL" id="ECW8289977.1"/>
    </source>
</evidence>
<dbReference type="GO" id="GO:0051287">
    <property type="term" value="F:NAD binding"/>
    <property type="evidence" value="ECO:0007669"/>
    <property type="project" value="InterPro"/>
</dbReference>
<dbReference type="InterPro" id="IPR017476">
    <property type="entry name" value="UDP-Glc/GDP-Man"/>
</dbReference>
<dbReference type="PIRSF" id="PIRSF500134">
    <property type="entry name" value="UDPglc_DH_bac"/>
    <property type="match status" value="1"/>
</dbReference>
<dbReference type="NCBIfam" id="NF011631">
    <property type="entry name" value="PRK15057.1"/>
    <property type="match status" value="1"/>
</dbReference>
<keyword evidence="7 9" id="KW-0520">NAD</keyword>
<evidence type="ECO:0000256" key="5">
    <source>
        <dbReference type="ARBA" id="ARBA00015132"/>
    </source>
</evidence>
<comment type="similarity">
    <text evidence="3 9">Belongs to the UDP-glucose/GDP-mannose dehydrogenase family.</text>
</comment>
<dbReference type="PIRSF" id="PIRSF000124">
    <property type="entry name" value="UDPglc_GDPman_dh"/>
    <property type="match status" value="1"/>
</dbReference>
<evidence type="ECO:0000256" key="2">
    <source>
        <dbReference type="ARBA" id="ARBA00004756"/>
    </source>
</evidence>
<comment type="pathway">
    <text evidence="1">Nucleotide-sugar biosynthesis; UDP-alpha-D-glucuronate biosynthesis; UDP-alpha-D-glucuronate from UDP-alpha-D-glucose: step 1/1.</text>
</comment>
<dbReference type="FunFam" id="1.10.1040.10:FF:000026">
    <property type="entry name" value="UDP-glucose 6-dehydrogenase"/>
    <property type="match status" value="1"/>
</dbReference>